<reference evidence="2" key="1">
    <citation type="submission" date="2020-11" db="EMBL/GenBank/DDBJ databases">
        <authorList>
            <consortium name="DOE Joint Genome Institute"/>
            <person name="Ahrendt S."/>
            <person name="Riley R."/>
            <person name="Andreopoulos W."/>
            <person name="Labutti K."/>
            <person name="Pangilinan J."/>
            <person name="Ruiz-Duenas F.J."/>
            <person name="Barrasa J.M."/>
            <person name="Sanchez-Garcia M."/>
            <person name="Camarero S."/>
            <person name="Miyauchi S."/>
            <person name="Serrano A."/>
            <person name="Linde D."/>
            <person name="Babiker R."/>
            <person name="Drula E."/>
            <person name="Ayuso-Fernandez I."/>
            <person name="Pacheco R."/>
            <person name="Padilla G."/>
            <person name="Ferreira P."/>
            <person name="Barriuso J."/>
            <person name="Kellner H."/>
            <person name="Castanera R."/>
            <person name="Alfaro M."/>
            <person name="Ramirez L."/>
            <person name="Pisabarro A.G."/>
            <person name="Kuo A."/>
            <person name="Tritt A."/>
            <person name="Lipzen A."/>
            <person name="He G."/>
            <person name="Yan M."/>
            <person name="Ng V."/>
            <person name="Cullen D."/>
            <person name="Martin F."/>
            <person name="Rosso M.-N."/>
            <person name="Henrissat B."/>
            <person name="Hibbett D."/>
            <person name="Martinez A.T."/>
            <person name="Grigoriev I.V."/>
        </authorList>
    </citation>
    <scope>NUCLEOTIDE SEQUENCE</scope>
    <source>
        <strain evidence="2">CIRM-BRFM 674</strain>
    </source>
</reference>
<sequence length="170" mass="18833">MSTSATSDGSISDEEYWSAEEEPFVQLSHETLQIFNSSRITPEEEVYWANVPEFDYDDEDFVSAVSGLAVSPQSVRAVLDPAASSLGVQQNVAHSDPSTSNIHSGQGNPQSHVASSRRWRPASDPSPESLPRLDTSQSHAAHPFHSNQRSRKTRCWVVTKGRYIGVFDNW</sequence>
<evidence type="ECO:0000256" key="1">
    <source>
        <dbReference type="SAM" id="MobiDB-lite"/>
    </source>
</evidence>
<evidence type="ECO:0000313" key="3">
    <source>
        <dbReference type="Proteomes" id="UP000807469"/>
    </source>
</evidence>
<proteinExistence type="predicted"/>
<gene>
    <name evidence="2" type="ORF">BDN70DRAFT_901898</name>
</gene>
<accession>A0A9P6CLI7</accession>
<name>A0A9P6CLI7_9AGAR</name>
<evidence type="ECO:0000313" key="2">
    <source>
        <dbReference type="EMBL" id="KAF9470707.1"/>
    </source>
</evidence>
<feature type="compositionally biased region" description="Polar residues" evidence="1">
    <location>
        <begin position="88"/>
        <end position="114"/>
    </location>
</feature>
<keyword evidence="3" id="KW-1185">Reference proteome</keyword>
<dbReference type="EMBL" id="MU155872">
    <property type="protein sequence ID" value="KAF9470707.1"/>
    <property type="molecule type" value="Genomic_DNA"/>
</dbReference>
<dbReference type="AlphaFoldDB" id="A0A9P6CLI7"/>
<organism evidence="2 3">
    <name type="scientific">Pholiota conissans</name>
    <dbReference type="NCBI Taxonomy" id="109636"/>
    <lineage>
        <taxon>Eukaryota</taxon>
        <taxon>Fungi</taxon>
        <taxon>Dikarya</taxon>
        <taxon>Basidiomycota</taxon>
        <taxon>Agaricomycotina</taxon>
        <taxon>Agaricomycetes</taxon>
        <taxon>Agaricomycetidae</taxon>
        <taxon>Agaricales</taxon>
        <taxon>Agaricineae</taxon>
        <taxon>Strophariaceae</taxon>
        <taxon>Pholiota</taxon>
    </lineage>
</organism>
<feature type="region of interest" description="Disordered" evidence="1">
    <location>
        <begin position="88"/>
        <end position="151"/>
    </location>
</feature>
<protein>
    <submittedName>
        <fullName evidence="2">Uncharacterized protein</fullName>
    </submittedName>
</protein>
<dbReference type="Proteomes" id="UP000807469">
    <property type="component" value="Unassembled WGS sequence"/>
</dbReference>
<comment type="caution">
    <text evidence="2">The sequence shown here is derived from an EMBL/GenBank/DDBJ whole genome shotgun (WGS) entry which is preliminary data.</text>
</comment>